<dbReference type="EMBL" id="RAVZ01000698">
    <property type="protein sequence ID" value="RKG66061.1"/>
    <property type="molecule type" value="Genomic_DNA"/>
</dbReference>
<keyword evidence="2" id="KW-1185">Reference proteome</keyword>
<sequence length="68" mass="7280">MLASVAPDWLNRFEPLGIENGVLGLGCTSDFLEGALSDLYGDTIRGELARRQPSAGALDFAVRRMAVV</sequence>
<dbReference type="AlphaFoldDB" id="A0A3A8HJN9"/>
<protein>
    <submittedName>
        <fullName evidence="1">Uncharacterized protein</fullName>
    </submittedName>
</protein>
<organism evidence="1 2">
    <name type="scientific">Corallococcus terminator</name>
    <dbReference type="NCBI Taxonomy" id="2316733"/>
    <lineage>
        <taxon>Bacteria</taxon>
        <taxon>Pseudomonadati</taxon>
        <taxon>Myxococcota</taxon>
        <taxon>Myxococcia</taxon>
        <taxon>Myxococcales</taxon>
        <taxon>Cystobacterineae</taxon>
        <taxon>Myxococcaceae</taxon>
        <taxon>Corallococcus</taxon>
    </lineage>
</organism>
<comment type="caution">
    <text evidence="1">The sequence shown here is derived from an EMBL/GenBank/DDBJ whole genome shotgun (WGS) entry which is preliminary data.</text>
</comment>
<reference evidence="2" key="1">
    <citation type="submission" date="2018-09" db="EMBL/GenBank/DDBJ databases">
        <authorList>
            <person name="Livingstone P.G."/>
            <person name="Whitworth D.E."/>
        </authorList>
    </citation>
    <scope>NUCLEOTIDE SEQUENCE [LARGE SCALE GENOMIC DNA]</scope>
    <source>
        <strain evidence="2">CA054A</strain>
    </source>
</reference>
<accession>A0A3A8HJN9</accession>
<dbReference type="Proteomes" id="UP000268094">
    <property type="component" value="Unassembled WGS sequence"/>
</dbReference>
<evidence type="ECO:0000313" key="2">
    <source>
        <dbReference type="Proteomes" id="UP000268094"/>
    </source>
</evidence>
<gene>
    <name evidence="1" type="ORF">D7V88_41620</name>
</gene>
<name>A0A3A8HJN9_9BACT</name>
<evidence type="ECO:0000313" key="1">
    <source>
        <dbReference type="EMBL" id="RKG66061.1"/>
    </source>
</evidence>
<proteinExistence type="predicted"/>